<reference evidence="1" key="1">
    <citation type="submission" date="2018-08" db="EMBL/GenBank/DDBJ databases">
        <authorList>
            <person name="Ashton P.M."/>
            <person name="Dallman T."/>
            <person name="Nair S."/>
            <person name="De Pinna E."/>
            <person name="Peters T."/>
            <person name="Grant K."/>
        </authorList>
    </citation>
    <scope>NUCLEOTIDE SEQUENCE</scope>
    <source>
        <strain evidence="1">159694</strain>
    </source>
</reference>
<dbReference type="AlphaFoldDB" id="A0A5W3ESE5"/>
<name>A0A5W3ESE5_SALET</name>
<comment type="caution">
    <text evidence="1">The sequence shown here is derived from an EMBL/GenBank/DDBJ whole genome shotgun (WGS) entry which is preliminary data.</text>
</comment>
<protein>
    <submittedName>
        <fullName evidence="1">Uncharacterized protein</fullName>
    </submittedName>
</protein>
<organism evidence="1">
    <name type="scientific">Salmonella enterica subsp. enterica serovar Schwarzengrund</name>
    <dbReference type="NCBI Taxonomy" id="340190"/>
    <lineage>
        <taxon>Bacteria</taxon>
        <taxon>Pseudomonadati</taxon>
        <taxon>Pseudomonadota</taxon>
        <taxon>Gammaproteobacteria</taxon>
        <taxon>Enterobacterales</taxon>
        <taxon>Enterobacteriaceae</taxon>
        <taxon>Salmonella</taxon>
    </lineage>
</organism>
<accession>A0A5W3ESE5</accession>
<proteinExistence type="predicted"/>
<dbReference type="EMBL" id="AAHHJZ010000001">
    <property type="protein sequence ID" value="EBW6073534.1"/>
    <property type="molecule type" value="Genomic_DNA"/>
</dbReference>
<sequence>MQHPILAYIEGLAARYRYRPLPKKVREEALSVYQQHLNGFDKVRAATIGGVSVCLRWNRVVVGDYGAYLEIDEKDLLVGLDVPPEQAWRLDEEYIAGRKLSIKYHWLTFRGVKVYHQVDTVKYADYRPGKYYISVLEFDRS</sequence>
<evidence type="ECO:0000313" key="1">
    <source>
        <dbReference type="EMBL" id="EBW6073534.1"/>
    </source>
</evidence>
<gene>
    <name evidence="1" type="ORF">A4K93_00470</name>
</gene>